<reference evidence="1 2" key="1">
    <citation type="submission" date="2018-08" db="EMBL/GenBank/DDBJ databases">
        <title>A genome reference for cultivated species of the human gut microbiota.</title>
        <authorList>
            <person name="Zou Y."/>
            <person name="Xue W."/>
            <person name="Luo G."/>
        </authorList>
    </citation>
    <scope>NUCLEOTIDE SEQUENCE [LARGE SCALE GENOMIC DNA]</scope>
    <source>
        <strain evidence="1 2">AM28-23</strain>
    </source>
</reference>
<sequence length="615" mass="70064">MHISFRKNPSRILIICALCVVFLIGSVLGHLNAGGSSADRSFQTYTDRLFRKEVSGNMLNLHYSIAYPEKQQITRPAPTLGTVSAPDDNSISRYREIMKKLQTFDPAGLSETNQITLDMLLLYYKTQQRSTDFYLLEEYLSPSLGMQAQLPVLLAEYAFYQEQDIADYLNLLTSVPAYFDSVLDFERQKADAGYFMSDATLKRIVSQCQAFIKEPDSNYMLEVFAAKLKAFGTISESEQKTLNSRHKEILLNTVIPAYQKLIQGLLSLQGSGRPSQGLAHMQKGKEYYLYLLRSQVGSWTAVKDMQNRLTEQISTDMKLVQQMLKEQPSLLRKMKSSLDLPECKPAQMLGALRDRIADDFPELPETEFETRYVHKSMENYLSPAFYLTPPLDTGSPNVIYLNPADQTSNLELFATLSHEGFPGHLYQTIYFQKTAPADIRTLITSSGYIEGWATYIESYGYQYAARDLDDPAATDYTRLVALNRRINLCIYSLLDIGIHYYGWNETQAARLLQFFGITDTHVISEIFQYIVETPANYQKYCWGCLNFLDLKKEWEDTLDDDFDLKTFHRNLLEIGPVQFPVLRKYMHERLQKATKGGAGANVIGLSAPPVLSCFL</sequence>
<dbReference type="Pfam" id="PF05960">
    <property type="entry name" value="DUF885"/>
    <property type="match status" value="1"/>
</dbReference>
<dbReference type="PANTHER" id="PTHR33361">
    <property type="entry name" value="GLR0591 PROTEIN"/>
    <property type="match status" value="1"/>
</dbReference>
<gene>
    <name evidence="1" type="ORF">DW740_03135</name>
</gene>
<proteinExistence type="predicted"/>
<evidence type="ECO:0000313" key="2">
    <source>
        <dbReference type="Proteomes" id="UP000283745"/>
    </source>
</evidence>
<dbReference type="InterPro" id="IPR010281">
    <property type="entry name" value="DUF885"/>
</dbReference>
<dbReference type="PANTHER" id="PTHR33361:SF2">
    <property type="entry name" value="DUF885 DOMAIN-CONTAINING PROTEIN"/>
    <property type="match status" value="1"/>
</dbReference>
<protein>
    <submittedName>
        <fullName evidence="1">DUF885 domain-containing protein</fullName>
    </submittedName>
</protein>
<accession>A0A414J9X6</accession>
<dbReference type="Proteomes" id="UP000283745">
    <property type="component" value="Unassembled WGS sequence"/>
</dbReference>
<name>A0A414J9X6_9FIRM</name>
<organism evidence="1 2">
    <name type="scientific">Blautia obeum</name>
    <dbReference type="NCBI Taxonomy" id="40520"/>
    <lineage>
        <taxon>Bacteria</taxon>
        <taxon>Bacillati</taxon>
        <taxon>Bacillota</taxon>
        <taxon>Clostridia</taxon>
        <taxon>Lachnospirales</taxon>
        <taxon>Lachnospiraceae</taxon>
        <taxon>Blautia</taxon>
    </lineage>
</organism>
<dbReference type="AlphaFoldDB" id="A0A414J9X6"/>
<evidence type="ECO:0000313" key="1">
    <source>
        <dbReference type="EMBL" id="RHE41320.1"/>
    </source>
</evidence>
<dbReference type="RefSeq" id="WP_118050046.1">
    <property type="nucleotide sequence ID" value="NZ_CABJFK010000002.1"/>
</dbReference>
<dbReference type="EMBL" id="QSKF01000002">
    <property type="protein sequence ID" value="RHE41320.1"/>
    <property type="molecule type" value="Genomic_DNA"/>
</dbReference>
<comment type="caution">
    <text evidence="1">The sequence shown here is derived from an EMBL/GenBank/DDBJ whole genome shotgun (WGS) entry which is preliminary data.</text>
</comment>